<evidence type="ECO:0000259" key="6">
    <source>
        <dbReference type="Pfam" id="PF02492"/>
    </source>
</evidence>
<evidence type="ECO:0000256" key="2">
    <source>
        <dbReference type="ARBA" id="ARBA00022801"/>
    </source>
</evidence>
<dbReference type="OrthoDB" id="258627at2759"/>
<evidence type="ECO:0000259" key="7">
    <source>
        <dbReference type="Pfam" id="PF07683"/>
    </source>
</evidence>
<dbReference type="InterPro" id="IPR027417">
    <property type="entry name" value="P-loop_NTPase"/>
</dbReference>
<evidence type="ECO:0000256" key="4">
    <source>
        <dbReference type="ARBA" id="ARBA00034320"/>
    </source>
</evidence>
<comment type="similarity">
    <text evidence="4">Belongs to the SIMIBI class G3E GTPase family. ZNG1 subfamily.</text>
</comment>
<dbReference type="InterPro" id="IPR051316">
    <property type="entry name" value="Zinc-reg_GTPase_activator"/>
</dbReference>
<dbReference type="InterPro" id="IPR036627">
    <property type="entry name" value="CobW-likC_sf"/>
</dbReference>
<dbReference type="Proteomes" id="UP000601435">
    <property type="component" value="Unassembled WGS sequence"/>
</dbReference>
<dbReference type="AlphaFoldDB" id="A0A812U2F5"/>
<dbReference type="GO" id="GO:0005737">
    <property type="term" value="C:cytoplasm"/>
    <property type="evidence" value="ECO:0007669"/>
    <property type="project" value="TreeGrafter"/>
</dbReference>
<dbReference type="Gene3D" id="3.40.50.300">
    <property type="entry name" value="P-loop containing nucleotide triphosphate hydrolases"/>
    <property type="match status" value="1"/>
</dbReference>
<gene>
    <name evidence="8" type="primary">CBWD2</name>
    <name evidence="8" type="ORF">SNEC2469_LOCUS16154</name>
</gene>
<dbReference type="Pfam" id="PF07683">
    <property type="entry name" value="CobW_C"/>
    <property type="match status" value="1"/>
</dbReference>
<organism evidence="8 9">
    <name type="scientific">Symbiodinium necroappetens</name>
    <dbReference type="NCBI Taxonomy" id="1628268"/>
    <lineage>
        <taxon>Eukaryota</taxon>
        <taxon>Sar</taxon>
        <taxon>Alveolata</taxon>
        <taxon>Dinophyceae</taxon>
        <taxon>Suessiales</taxon>
        <taxon>Symbiodiniaceae</taxon>
        <taxon>Symbiodinium</taxon>
    </lineage>
</organism>
<proteinExistence type="inferred from homology"/>
<evidence type="ECO:0000256" key="1">
    <source>
        <dbReference type="ARBA" id="ARBA00022741"/>
    </source>
</evidence>
<dbReference type="EMBL" id="CAJNJA010026397">
    <property type="protein sequence ID" value="CAE7559351.1"/>
    <property type="molecule type" value="Genomic_DNA"/>
</dbReference>
<evidence type="ECO:0000256" key="5">
    <source>
        <dbReference type="ARBA" id="ARBA00049117"/>
    </source>
</evidence>
<dbReference type="InterPro" id="IPR003495">
    <property type="entry name" value="CobW/HypB/UreG_nucleotide-bd"/>
</dbReference>
<dbReference type="SUPFAM" id="SSF90002">
    <property type="entry name" value="Hypothetical protein YjiA, C-terminal domain"/>
    <property type="match status" value="1"/>
</dbReference>
<name>A0A812U2F5_9DINO</name>
<comment type="caution">
    <text evidence="8">The sequence shown here is derived from an EMBL/GenBank/DDBJ whole genome shotgun (WGS) entry which is preliminary data.</text>
</comment>
<comment type="catalytic activity">
    <reaction evidence="5">
        <text>GTP + H2O = GDP + phosphate + H(+)</text>
        <dbReference type="Rhea" id="RHEA:19669"/>
        <dbReference type="ChEBI" id="CHEBI:15377"/>
        <dbReference type="ChEBI" id="CHEBI:15378"/>
        <dbReference type="ChEBI" id="CHEBI:37565"/>
        <dbReference type="ChEBI" id="CHEBI:43474"/>
        <dbReference type="ChEBI" id="CHEBI:58189"/>
    </reaction>
    <physiologicalReaction direction="left-to-right" evidence="5">
        <dbReference type="Rhea" id="RHEA:19670"/>
    </physiologicalReaction>
</comment>
<dbReference type="GO" id="GO:0016787">
    <property type="term" value="F:hydrolase activity"/>
    <property type="evidence" value="ECO:0007669"/>
    <property type="project" value="UniProtKB-KW"/>
</dbReference>
<keyword evidence="9" id="KW-1185">Reference proteome</keyword>
<dbReference type="Gene3D" id="3.30.1220.10">
    <property type="entry name" value="CobW-like, C-terminal domain"/>
    <property type="match status" value="1"/>
</dbReference>
<sequence length="464" mass="51723">MVLIEDLDAVAGQSQVEHHVFNSFGQRKLPVLVLTGYLGAGKTTLLNYILREQHDKKLAVIENEVGEVSVDDALIGDKVLGVGQEDVVVLDNGCVCCNIRADLVRALAAIWRKHETNNSLDGVVIELTGVADPAPVVQSFFMVDSVSEAFYIDNVVALVDSKHVLEQLAGSQGDPTNKGTAAAQIAFSSMVLLNKTDLVKESHMKDVELRVREINPSAVLLRCLQSRVSLSRLFNVSIFSLGRVLEEQYMDEEDFTKFYQPKMDRSVSNVGVRCSGAVNLFAFQAFLDKYLGEEDTAKDFLRIKGVLEIAGSDSKYVVQCVHMVRTTGFSENWEEGQPRENRIIFIGRGMQGRRQCLTADFESCMVTPLRFSLGDEVRVQVHDESECLENDHGNHEGHSLGHSHEHTHHCGQTAWREGVVVRHWDEKNAYRVKLLDETEVLVPMDDRRLIRGIQDADPAGHSAH</sequence>
<dbReference type="PANTHER" id="PTHR13748">
    <property type="entry name" value="COBW-RELATED"/>
    <property type="match status" value="1"/>
</dbReference>
<dbReference type="CDD" id="cd03112">
    <property type="entry name" value="CobW-like"/>
    <property type="match status" value="1"/>
</dbReference>
<feature type="domain" description="CobW/HypB/UreG nucleotide-binding" evidence="6">
    <location>
        <begin position="30"/>
        <end position="219"/>
    </location>
</feature>
<keyword evidence="1" id="KW-0547">Nucleotide-binding</keyword>
<keyword evidence="3" id="KW-0143">Chaperone</keyword>
<feature type="domain" description="CobW C-terminal" evidence="7">
    <location>
        <begin position="269"/>
        <end position="364"/>
    </location>
</feature>
<dbReference type="Pfam" id="PF02492">
    <property type="entry name" value="cobW"/>
    <property type="match status" value="1"/>
</dbReference>
<dbReference type="InterPro" id="IPR011629">
    <property type="entry name" value="CobW-like_C"/>
</dbReference>
<dbReference type="PANTHER" id="PTHR13748:SF62">
    <property type="entry name" value="COBW DOMAIN-CONTAINING PROTEIN"/>
    <property type="match status" value="1"/>
</dbReference>
<evidence type="ECO:0000313" key="8">
    <source>
        <dbReference type="EMBL" id="CAE7559351.1"/>
    </source>
</evidence>
<dbReference type="SUPFAM" id="SSF52540">
    <property type="entry name" value="P-loop containing nucleoside triphosphate hydrolases"/>
    <property type="match status" value="1"/>
</dbReference>
<evidence type="ECO:0000313" key="9">
    <source>
        <dbReference type="Proteomes" id="UP000601435"/>
    </source>
</evidence>
<protein>
    <submittedName>
        <fullName evidence="8">CBWD2 protein</fullName>
    </submittedName>
</protein>
<keyword evidence="2" id="KW-0378">Hydrolase</keyword>
<accession>A0A812U2F5</accession>
<evidence type="ECO:0000256" key="3">
    <source>
        <dbReference type="ARBA" id="ARBA00023186"/>
    </source>
</evidence>
<reference evidence="8" key="1">
    <citation type="submission" date="2021-02" db="EMBL/GenBank/DDBJ databases">
        <authorList>
            <person name="Dougan E. K."/>
            <person name="Rhodes N."/>
            <person name="Thang M."/>
            <person name="Chan C."/>
        </authorList>
    </citation>
    <scope>NUCLEOTIDE SEQUENCE</scope>
</reference>
<dbReference type="GO" id="GO:0000166">
    <property type="term" value="F:nucleotide binding"/>
    <property type="evidence" value="ECO:0007669"/>
    <property type="project" value="UniProtKB-KW"/>
</dbReference>